<dbReference type="InterPro" id="IPR013780">
    <property type="entry name" value="Glyco_hydro_b"/>
</dbReference>
<dbReference type="EMBL" id="JAERWK010000008">
    <property type="protein sequence ID" value="MBM9466842.1"/>
    <property type="molecule type" value="Genomic_DNA"/>
</dbReference>
<feature type="binding site" evidence="6">
    <location>
        <position position="265"/>
    </location>
    <ligand>
        <name>alpha-maltose 1-phosphate</name>
        <dbReference type="ChEBI" id="CHEBI:63576"/>
    </ligand>
</feature>
<dbReference type="PANTHER" id="PTHR47786">
    <property type="entry name" value="ALPHA-1,4-GLUCAN:MALTOSE-1-PHOSPHATE MALTOSYLTRANSFERASE"/>
    <property type="match status" value="1"/>
</dbReference>
<dbReference type="AlphaFoldDB" id="A0A939C160"/>
<evidence type="ECO:0000256" key="6">
    <source>
        <dbReference type="HAMAP-Rule" id="MF_02124"/>
    </source>
</evidence>
<dbReference type="HAMAP" id="MF_02124">
    <property type="entry name" value="GlgE"/>
    <property type="match status" value="1"/>
</dbReference>
<feature type="active site" description="Proton donor" evidence="6">
    <location>
        <position position="424"/>
    </location>
</feature>
<dbReference type="InterPro" id="IPR006047">
    <property type="entry name" value="GH13_cat_dom"/>
</dbReference>
<evidence type="ECO:0000313" key="9">
    <source>
        <dbReference type="Proteomes" id="UP000663792"/>
    </source>
</evidence>
<evidence type="ECO:0000256" key="2">
    <source>
        <dbReference type="ARBA" id="ARBA00022676"/>
    </source>
</evidence>
<comment type="subunit">
    <text evidence="1 6">Homodimer.</text>
</comment>
<feature type="binding site" evidence="6">
    <location>
        <position position="325"/>
    </location>
    <ligand>
        <name>alpha-maltose 1-phosphate</name>
        <dbReference type="ChEBI" id="CHEBI:63576"/>
    </ligand>
</feature>
<proteinExistence type="inferred from homology"/>
<dbReference type="PANTHER" id="PTHR47786:SF2">
    <property type="entry name" value="GLYCOSYL HYDROLASE FAMILY 13 CATALYTIC DOMAIN-CONTAINING PROTEIN"/>
    <property type="match status" value="1"/>
</dbReference>
<dbReference type="InterPro" id="IPR026585">
    <property type="entry name" value="GlgE"/>
</dbReference>
<comment type="function">
    <text evidence="6">Maltosyltransferase that uses maltose 1-phosphate (M1P) as the sugar donor to elongate linear or branched alpha-(1-&gt;4)-glucans. Is involved in a branched alpha-glucan biosynthetic pathway from trehalose, together with TreS, Mak and GlgB.</text>
</comment>
<dbReference type="Gene3D" id="2.60.40.1180">
    <property type="entry name" value="Golgi alpha-mannosidase II"/>
    <property type="match status" value="1"/>
</dbReference>
<dbReference type="Pfam" id="PF21702">
    <property type="entry name" value="GLGE_C"/>
    <property type="match status" value="1"/>
</dbReference>
<comment type="catalytic activity">
    <reaction evidence="5 6">
        <text>alpha-maltose 1-phosphate + [(1-&gt;4)-alpha-D-glucosyl](n) = [(1-&gt;4)-alpha-D-glucosyl](n+2) + phosphate</text>
        <dbReference type="Rhea" id="RHEA:42692"/>
        <dbReference type="Rhea" id="RHEA-COMP:9584"/>
        <dbReference type="Rhea" id="RHEA-COMP:10183"/>
        <dbReference type="ChEBI" id="CHEBI:15444"/>
        <dbReference type="ChEBI" id="CHEBI:43474"/>
        <dbReference type="ChEBI" id="CHEBI:63576"/>
        <dbReference type="EC" id="2.4.99.16"/>
    </reaction>
</comment>
<dbReference type="Gene3D" id="3.20.20.80">
    <property type="entry name" value="Glycosidases"/>
    <property type="match status" value="1"/>
</dbReference>
<feature type="binding site" evidence="6">
    <location>
        <begin position="534"/>
        <end position="535"/>
    </location>
    <ligand>
        <name>alpha-maltose 1-phosphate</name>
        <dbReference type="ChEBI" id="CHEBI:63576"/>
    </ligand>
</feature>
<gene>
    <name evidence="6" type="primary">glgE</name>
    <name evidence="8" type="ORF">JL106_06045</name>
</gene>
<dbReference type="InterPro" id="IPR021828">
    <property type="entry name" value="GlgE_dom_N/S"/>
</dbReference>
<dbReference type="RefSeq" id="WP_205259795.1">
    <property type="nucleotide sequence ID" value="NZ_JAERWK010000008.1"/>
</dbReference>
<keyword evidence="9" id="KW-1185">Reference proteome</keyword>
<reference evidence="8" key="1">
    <citation type="submission" date="2021-01" db="EMBL/GenBank/DDBJ databases">
        <title>YIM 132084 draft genome.</title>
        <authorList>
            <person name="An D."/>
        </authorList>
    </citation>
    <scope>NUCLEOTIDE SEQUENCE</scope>
    <source>
        <strain evidence="8">YIM 132084</strain>
    </source>
</reference>
<dbReference type="Proteomes" id="UP000663792">
    <property type="component" value="Unassembled WGS sequence"/>
</dbReference>
<dbReference type="Pfam" id="PF11896">
    <property type="entry name" value="GlgE_dom_N_S"/>
    <property type="match status" value="1"/>
</dbReference>
<evidence type="ECO:0000256" key="4">
    <source>
        <dbReference type="ARBA" id="ARBA00023277"/>
    </source>
</evidence>
<name>A0A939C160_9ACTN</name>
<dbReference type="EC" id="2.4.99.16" evidence="6"/>
<accession>A0A939C160</accession>
<keyword evidence="2 6" id="KW-0328">Glycosyltransferase</keyword>
<feature type="binding site" evidence="6">
    <location>
        <position position="360"/>
    </location>
    <ligand>
        <name>alpha-maltose 1-phosphate</name>
        <dbReference type="ChEBI" id="CHEBI:63576"/>
    </ligand>
</feature>
<dbReference type="CDD" id="cd11344">
    <property type="entry name" value="AmyAc_GlgE_like"/>
    <property type="match status" value="1"/>
</dbReference>
<evidence type="ECO:0000256" key="5">
    <source>
        <dbReference type="ARBA" id="ARBA00048735"/>
    </source>
</evidence>
<evidence type="ECO:0000256" key="3">
    <source>
        <dbReference type="ARBA" id="ARBA00022679"/>
    </source>
</evidence>
<dbReference type="GO" id="GO:0030979">
    <property type="term" value="P:alpha-glucan biosynthetic process"/>
    <property type="evidence" value="ECO:0007669"/>
    <property type="project" value="UniProtKB-UniRule"/>
</dbReference>
<organism evidence="8 9">
    <name type="scientific">Nakamurella leprariae</name>
    <dbReference type="NCBI Taxonomy" id="2803911"/>
    <lineage>
        <taxon>Bacteria</taxon>
        <taxon>Bacillati</taxon>
        <taxon>Actinomycetota</taxon>
        <taxon>Actinomycetes</taxon>
        <taxon>Nakamurellales</taxon>
        <taxon>Nakamurellaceae</taxon>
        <taxon>Nakamurella</taxon>
    </lineage>
</organism>
<dbReference type="Gene3D" id="2.60.40.10">
    <property type="entry name" value="Immunoglobulins"/>
    <property type="match status" value="1"/>
</dbReference>
<comment type="similarity">
    <text evidence="6">Belongs to the glycosyl hydrolase 13 family. GlgE subfamily.</text>
</comment>
<evidence type="ECO:0000256" key="1">
    <source>
        <dbReference type="ARBA" id="ARBA00011738"/>
    </source>
</evidence>
<keyword evidence="3 6" id="KW-0808">Transferase</keyword>
<evidence type="ECO:0000313" key="8">
    <source>
        <dbReference type="EMBL" id="MBM9466842.1"/>
    </source>
</evidence>
<comment type="caution">
    <text evidence="8">The sequence shown here is derived from an EMBL/GenBank/DDBJ whole genome shotgun (WGS) entry which is preliminary data.</text>
</comment>
<feature type="domain" description="Glycosyl hydrolase family 13 catalytic" evidence="7">
    <location>
        <begin position="207"/>
        <end position="563"/>
    </location>
</feature>
<dbReference type="GO" id="GO:0016758">
    <property type="term" value="F:hexosyltransferase activity"/>
    <property type="evidence" value="ECO:0007669"/>
    <property type="project" value="UniProtKB-UniRule"/>
</dbReference>
<protein>
    <recommendedName>
        <fullName evidence="6">Alpha-1,4-glucan:maltose-1-phosphate maltosyltransferase</fullName>
        <shortName evidence="6">GMPMT</shortName>
        <ecNumber evidence="6">2.4.99.16</ecNumber>
    </recommendedName>
    <alternativeName>
        <fullName evidence="6">(1-&gt;4)-alpha-D-glucan:maltose-1-phosphate alpha-D-maltosyltransferase</fullName>
    </alternativeName>
</protein>
<feature type="binding site" evidence="6">
    <location>
        <position position="396"/>
    </location>
    <ligand>
        <name>alpha-maltose 1-phosphate</name>
        <dbReference type="ChEBI" id="CHEBI:63576"/>
    </ligand>
</feature>
<keyword evidence="4 6" id="KW-0119">Carbohydrate metabolism</keyword>
<sequence>MAGRIGLNDITPTVACGRYPSKAVVGAPVEITATVFREGHDAVAANVVWRPPADPVTGRRPREAAGPLHRMTRTADWSTSYTATVVPDRPGLWSFVVEAWSDPLNTWRHAVEVKAAAGQGADELANDLETGARLLETLAARPRQRYTAAISVAVDALRDGTRSVAERLGPALADELWSVLQAEPIRELVTKSPAQQVWVDVPLAESSAWYEFFPRSVGAEIDVEGRPLRHGTFRESIGMLDRIAAMGFDIVYLPPIHPIGEVNRKGRNNTVTPELTDVGSPWAIGSRFGGHDAVHPELGTLEDFDAFVAAATERGLTIALDLALQCAPDHPWVAEHPEWFTTRPDGSIAYAENPPKKYQDIYPLNFDNDPQGLYAEVLRVVQHWIDHGVRVFRVDNPHTKPIDFWEWLIAQVHRQHPDVIFLAEAFTKPAMMHELGRLGFTQSYTYFTWRNAKQELIDYAVELVEASDYMRPNFWPNTPDILHEALQHGGPANFAIRATLAATLSPSWGVYSGFELFEHRAVRVGSEEYLDSEKYQLRPRDYAAALSQGGSLEPYIGRMNAVRRAHPALQRMKGLWFHGISNDQMLCFSRHDPVSGDTVIVVVTLDPFKPQSGETALDMAQLGMSWDERFEVVDELSGETYQWGERNFVLLDPHWRTAHVLTVRRPEPTPATPSAPPLG</sequence>
<evidence type="ECO:0000259" key="7">
    <source>
        <dbReference type="SMART" id="SM00642"/>
    </source>
</evidence>
<dbReference type="GO" id="GO:0004553">
    <property type="term" value="F:hydrolase activity, hydrolyzing O-glycosyl compounds"/>
    <property type="evidence" value="ECO:0007669"/>
    <property type="project" value="InterPro"/>
</dbReference>
<dbReference type="InterPro" id="IPR013783">
    <property type="entry name" value="Ig-like_fold"/>
</dbReference>
<dbReference type="SMART" id="SM00642">
    <property type="entry name" value="Aamy"/>
    <property type="match status" value="1"/>
</dbReference>
<feature type="active site" description="Nucleophile" evidence="6">
    <location>
        <position position="395"/>
    </location>
</feature>
<dbReference type="SUPFAM" id="SSF51445">
    <property type="entry name" value="(Trans)glycosidases"/>
    <property type="match status" value="1"/>
</dbReference>
<dbReference type="InterPro" id="IPR049171">
    <property type="entry name" value="GLGE_C"/>
</dbReference>
<dbReference type="InterPro" id="IPR017853">
    <property type="entry name" value="GH"/>
</dbReference>
<dbReference type="Gene3D" id="1.20.58.80">
    <property type="entry name" value="Phosphotransferase system, lactose/cellobiose-type IIA subunit"/>
    <property type="match status" value="1"/>
</dbReference>
<feature type="site" description="Transition state stabilizer" evidence="6">
    <location>
        <position position="480"/>
    </location>
</feature>